<dbReference type="InterPro" id="IPR000847">
    <property type="entry name" value="LysR_HTH_N"/>
</dbReference>
<protein>
    <submittedName>
        <fullName evidence="6">LysR family transcriptional regulator</fullName>
    </submittedName>
</protein>
<keyword evidence="3" id="KW-0238">DNA-binding</keyword>
<gene>
    <name evidence="6" type="ORF">DXB31_10480</name>
</gene>
<dbReference type="RefSeq" id="WP_004608844.1">
    <property type="nucleotide sequence ID" value="NZ_CABKNM010000011.1"/>
</dbReference>
<organism evidence="6 7">
    <name type="scientific">Thomasclavelia spiroformis</name>
    <dbReference type="NCBI Taxonomy" id="29348"/>
    <lineage>
        <taxon>Bacteria</taxon>
        <taxon>Bacillati</taxon>
        <taxon>Bacillota</taxon>
        <taxon>Erysipelotrichia</taxon>
        <taxon>Erysipelotrichales</taxon>
        <taxon>Coprobacillaceae</taxon>
        <taxon>Thomasclavelia</taxon>
    </lineage>
</organism>
<dbReference type="AlphaFoldDB" id="A0A3E5FMP6"/>
<evidence type="ECO:0000259" key="5">
    <source>
        <dbReference type="PROSITE" id="PS50931"/>
    </source>
</evidence>
<dbReference type="PANTHER" id="PTHR30126">
    <property type="entry name" value="HTH-TYPE TRANSCRIPTIONAL REGULATOR"/>
    <property type="match status" value="1"/>
</dbReference>
<keyword evidence="2" id="KW-0805">Transcription regulation</keyword>
<dbReference type="InterPro" id="IPR036390">
    <property type="entry name" value="WH_DNA-bd_sf"/>
</dbReference>
<dbReference type="Pfam" id="PF00126">
    <property type="entry name" value="HTH_1"/>
    <property type="match status" value="1"/>
</dbReference>
<evidence type="ECO:0000256" key="3">
    <source>
        <dbReference type="ARBA" id="ARBA00023125"/>
    </source>
</evidence>
<dbReference type="GO" id="GO:0003700">
    <property type="term" value="F:DNA-binding transcription factor activity"/>
    <property type="evidence" value="ECO:0007669"/>
    <property type="project" value="InterPro"/>
</dbReference>
<reference evidence="6 7" key="1">
    <citation type="submission" date="2018-08" db="EMBL/GenBank/DDBJ databases">
        <title>A genome reference for cultivated species of the human gut microbiota.</title>
        <authorList>
            <person name="Zou Y."/>
            <person name="Xue W."/>
            <person name="Luo G."/>
        </authorList>
    </citation>
    <scope>NUCLEOTIDE SEQUENCE [LARGE SCALE GENOMIC DNA]</scope>
    <source>
        <strain evidence="6 7">OM02-6</strain>
    </source>
</reference>
<sequence length="106" mass="12238">MNIRNLEYFIKVVDTNSFTKAAEELFISQSAISQQIKALEDELCFPLMIRNRKGFELTQAGKYLYIEGKNIIANIKEIENHATCISKNNNKELKKPLEYLALNILK</sequence>
<evidence type="ECO:0000256" key="1">
    <source>
        <dbReference type="ARBA" id="ARBA00009437"/>
    </source>
</evidence>
<dbReference type="GO" id="GO:0000976">
    <property type="term" value="F:transcription cis-regulatory region binding"/>
    <property type="evidence" value="ECO:0007669"/>
    <property type="project" value="TreeGrafter"/>
</dbReference>
<dbReference type="InterPro" id="IPR036388">
    <property type="entry name" value="WH-like_DNA-bd_sf"/>
</dbReference>
<comment type="similarity">
    <text evidence="1">Belongs to the LysR transcriptional regulatory family.</text>
</comment>
<dbReference type="FunFam" id="1.10.10.10:FF:000001">
    <property type="entry name" value="LysR family transcriptional regulator"/>
    <property type="match status" value="1"/>
</dbReference>
<dbReference type="PANTHER" id="PTHR30126:SF40">
    <property type="entry name" value="HTH-TYPE TRANSCRIPTIONAL REGULATOR GLTR"/>
    <property type="match status" value="1"/>
</dbReference>
<comment type="caution">
    <text evidence="6">The sequence shown here is derived from an EMBL/GenBank/DDBJ whole genome shotgun (WGS) entry which is preliminary data.</text>
</comment>
<name>A0A3E5FMP6_9FIRM</name>
<dbReference type="Proteomes" id="UP000261087">
    <property type="component" value="Unassembled WGS sequence"/>
</dbReference>
<evidence type="ECO:0000313" key="7">
    <source>
        <dbReference type="Proteomes" id="UP000261087"/>
    </source>
</evidence>
<dbReference type="PRINTS" id="PR00039">
    <property type="entry name" value="HTHLYSR"/>
</dbReference>
<evidence type="ECO:0000256" key="2">
    <source>
        <dbReference type="ARBA" id="ARBA00023015"/>
    </source>
</evidence>
<dbReference type="GeneID" id="94017938"/>
<keyword evidence="4" id="KW-0804">Transcription</keyword>
<dbReference type="PROSITE" id="PS50931">
    <property type="entry name" value="HTH_LYSR"/>
    <property type="match status" value="1"/>
</dbReference>
<evidence type="ECO:0000313" key="6">
    <source>
        <dbReference type="EMBL" id="RGO07202.1"/>
    </source>
</evidence>
<dbReference type="SUPFAM" id="SSF46785">
    <property type="entry name" value="Winged helix' DNA-binding domain"/>
    <property type="match status" value="1"/>
</dbReference>
<dbReference type="Gene3D" id="1.10.10.10">
    <property type="entry name" value="Winged helix-like DNA-binding domain superfamily/Winged helix DNA-binding domain"/>
    <property type="match status" value="1"/>
</dbReference>
<feature type="domain" description="HTH lysR-type" evidence="5">
    <location>
        <begin position="1"/>
        <end position="58"/>
    </location>
</feature>
<proteinExistence type="inferred from homology"/>
<evidence type="ECO:0000256" key="4">
    <source>
        <dbReference type="ARBA" id="ARBA00023163"/>
    </source>
</evidence>
<accession>A0A3E5FMP6</accession>
<dbReference type="EMBL" id="QSVF01000034">
    <property type="protein sequence ID" value="RGO07202.1"/>
    <property type="molecule type" value="Genomic_DNA"/>
</dbReference>